<feature type="compositionally biased region" description="Basic and acidic residues" evidence="1">
    <location>
        <begin position="329"/>
        <end position="339"/>
    </location>
</feature>
<name>A0AAD7H8I4_9AGAR</name>
<comment type="caution">
    <text evidence="2">The sequence shown here is derived from an EMBL/GenBank/DDBJ whole genome shotgun (WGS) entry which is preliminary data.</text>
</comment>
<sequence length="599" mass="66924">MGPGSRRDTLDSHLSYWNWSKLIGIADLLRRRLDKARVKEREQAEAFETFTAEQGERTVAWRTMVHAFEADPKKPNPYEMKSRGFTEADVRLRLAENDTASTTPSLHNVSPTGFIYAGLDLEEQQSCSVQLPVAPSYLPHRRRTRVSIELKKAHTTAQKINIVAMHQKLTRGINRFRKLQATYTPGALQALARLEENTTEMPETTPLMLPSALSDVEREAGCVGGVQIVEAEARNAQCEAALLRLRHQLHIKSRFLTYKRNHSRHQGANTRSRTLVARNECKIRLHSEKYQAAWNAIRWLQGEDASKVGWLKLCQSDIRLMQDAEDLRKREEQRKNEAARRRRLAEEGEAVEMEDDDDEGWVDEDEGGDAAGGSTESRRTISWIWTVTGTTGSDAKLEEALRIEWAKAYVRSRRWKEEVWLLEEEFRRIVVSFKYEEERWLARARLIPVGEVEEGFAQGAIGYVLQQAAMYRDIRDRAVVTMTEVRCGRGRKRLPGAVGVEDGSGDEGEGEAACAGKGEAARAGEGEAARADKGKAACAGEGEAAHGGEEEGAAATGLRVADGGGEESDGFNSEDSDDGWGLGVYSDEELFMGGEDEEE</sequence>
<feature type="region of interest" description="Disordered" evidence="1">
    <location>
        <begin position="329"/>
        <end position="377"/>
    </location>
</feature>
<dbReference type="Proteomes" id="UP001215598">
    <property type="component" value="Unassembled WGS sequence"/>
</dbReference>
<accession>A0AAD7H8I4</accession>
<proteinExistence type="predicted"/>
<evidence type="ECO:0000313" key="3">
    <source>
        <dbReference type="Proteomes" id="UP001215598"/>
    </source>
</evidence>
<protein>
    <submittedName>
        <fullName evidence="2">Uncharacterized protein</fullName>
    </submittedName>
</protein>
<organism evidence="2 3">
    <name type="scientific">Mycena metata</name>
    <dbReference type="NCBI Taxonomy" id="1033252"/>
    <lineage>
        <taxon>Eukaryota</taxon>
        <taxon>Fungi</taxon>
        <taxon>Dikarya</taxon>
        <taxon>Basidiomycota</taxon>
        <taxon>Agaricomycotina</taxon>
        <taxon>Agaricomycetes</taxon>
        <taxon>Agaricomycetidae</taxon>
        <taxon>Agaricales</taxon>
        <taxon>Marasmiineae</taxon>
        <taxon>Mycenaceae</taxon>
        <taxon>Mycena</taxon>
    </lineage>
</organism>
<evidence type="ECO:0000313" key="2">
    <source>
        <dbReference type="EMBL" id="KAJ7715055.1"/>
    </source>
</evidence>
<dbReference type="EMBL" id="JARKIB010000315">
    <property type="protein sequence ID" value="KAJ7715055.1"/>
    <property type="molecule type" value="Genomic_DNA"/>
</dbReference>
<reference evidence="2" key="1">
    <citation type="submission" date="2023-03" db="EMBL/GenBank/DDBJ databases">
        <title>Massive genome expansion in bonnet fungi (Mycena s.s.) driven by repeated elements and novel gene families across ecological guilds.</title>
        <authorList>
            <consortium name="Lawrence Berkeley National Laboratory"/>
            <person name="Harder C.B."/>
            <person name="Miyauchi S."/>
            <person name="Viragh M."/>
            <person name="Kuo A."/>
            <person name="Thoen E."/>
            <person name="Andreopoulos B."/>
            <person name="Lu D."/>
            <person name="Skrede I."/>
            <person name="Drula E."/>
            <person name="Henrissat B."/>
            <person name="Morin E."/>
            <person name="Kohler A."/>
            <person name="Barry K."/>
            <person name="LaButti K."/>
            <person name="Morin E."/>
            <person name="Salamov A."/>
            <person name="Lipzen A."/>
            <person name="Mereny Z."/>
            <person name="Hegedus B."/>
            <person name="Baldrian P."/>
            <person name="Stursova M."/>
            <person name="Weitz H."/>
            <person name="Taylor A."/>
            <person name="Grigoriev I.V."/>
            <person name="Nagy L.G."/>
            <person name="Martin F."/>
            <person name="Kauserud H."/>
        </authorList>
    </citation>
    <scope>NUCLEOTIDE SEQUENCE</scope>
    <source>
        <strain evidence="2">CBHHK182m</strain>
    </source>
</reference>
<feature type="compositionally biased region" description="Acidic residues" evidence="1">
    <location>
        <begin position="347"/>
        <end position="368"/>
    </location>
</feature>
<dbReference type="AlphaFoldDB" id="A0AAD7H8I4"/>
<keyword evidence="3" id="KW-1185">Reference proteome</keyword>
<evidence type="ECO:0000256" key="1">
    <source>
        <dbReference type="SAM" id="MobiDB-lite"/>
    </source>
</evidence>
<feature type="compositionally biased region" description="Basic and acidic residues" evidence="1">
    <location>
        <begin position="520"/>
        <end position="535"/>
    </location>
</feature>
<gene>
    <name evidence="2" type="ORF">B0H16DRAFT_1742272</name>
</gene>
<feature type="compositionally biased region" description="Acidic residues" evidence="1">
    <location>
        <begin position="564"/>
        <end position="578"/>
    </location>
</feature>
<feature type="region of interest" description="Disordered" evidence="1">
    <location>
        <begin position="520"/>
        <end position="584"/>
    </location>
</feature>